<name>A0A2A9P760_OPHUN</name>
<reference evidence="1 2" key="1">
    <citation type="journal article" date="2015" name="BMC Genomics">
        <title>Gene expression during zombie ant biting behavior reflects the complexity underlying fungal parasitic behavioral manipulation.</title>
        <authorList>
            <person name="de Bekker C."/>
            <person name="Ohm R.A."/>
            <person name="Loreto R.G."/>
            <person name="Sebastian A."/>
            <person name="Albert I."/>
            <person name="Merrow M."/>
            <person name="Brachmann A."/>
            <person name="Hughes D.P."/>
        </authorList>
    </citation>
    <scope>NUCLEOTIDE SEQUENCE [LARGE SCALE GENOMIC DNA]</scope>
    <source>
        <strain evidence="1 2">SC16a</strain>
    </source>
</reference>
<keyword evidence="2" id="KW-1185">Reference proteome</keyword>
<reference evidence="1 2" key="2">
    <citation type="journal article" date="2017" name="Sci. Rep.">
        <title>Ant-infecting Ophiocordyceps genomes reveal a high diversity of potential behavioral manipulation genes and a possible major role for enterotoxins.</title>
        <authorList>
            <person name="de Bekker C."/>
            <person name="Ohm R.A."/>
            <person name="Evans H.C."/>
            <person name="Brachmann A."/>
            <person name="Hughes D.P."/>
        </authorList>
    </citation>
    <scope>NUCLEOTIDE SEQUENCE [LARGE SCALE GENOMIC DNA]</scope>
    <source>
        <strain evidence="1 2">SC16a</strain>
    </source>
</reference>
<evidence type="ECO:0000313" key="2">
    <source>
        <dbReference type="Proteomes" id="UP000037136"/>
    </source>
</evidence>
<evidence type="ECO:0000313" key="1">
    <source>
        <dbReference type="EMBL" id="PFH56700.1"/>
    </source>
</evidence>
<dbReference type="OrthoDB" id="3499148at2759"/>
<organism evidence="1 2">
    <name type="scientific">Ophiocordyceps unilateralis</name>
    <name type="common">Zombie-ant fungus</name>
    <name type="synonym">Torrubia unilateralis</name>
    <dbReference type="NCBI Taxonomy" id="268505"/>
    <lineage>
        <taxon>Eukaryota</taxon>
        <taxon>Fungi</taxon>
        <taxon>Dikarya</taxon>
        <taxon>Ascomycota</taxon>
        <taxon>Pezizomycotina</taxon>
        <taxon>Sordariomycetes</taxon>
        <taxon>Hypocreomycetidae</taxon>
        <taxon>Hypocreales</taxon>
        <taxon>Ophiocordycipitaceae</taxon>
        <taxon>Ophiocordyceps</taxon>
    </lineage>
</organism>
<dbReference type="Proteomes" id="UP000037136">
    <property type="component" value="Unassembled WGS sequence"/>
</dbReference>
<protein>
    <submittedName>
        <fullName evidence="1">Uncharacterized protein</fullName>
    </submittedName>
</protein>
<dbReference type="AlphaFoldDB" id="A0A2A9P760"/>
<sequence>MSVLSDPGPQCVEENTILKVLGSEMLEAVKESSVRGGIKLAMIVTEDVAVEGMAGERVVNPEETGFMTGKRTVT</sequence>
<accession>A0A2A9P760</accession>
<gene>
    <name evidence="1" type="ORF">XA68_16124</name>
</gene>
<comment type="caution">
    <text evidence="1">The sequence shown here is derived from an EMBL/GenBank/DDBJ whole genome shotgun (WGS) entry which is preliminary data.</text>
</comment>
<proteinExistence type="predicted"/>
<dbReference type="EMBL" id="LAZP02000526">
    <property type="protein sequence ID" value="PFH56700.1"/>
    <property type="molecule type" value="Genomic_DNA"/>
</dbReference>